<dbReference type="PROSITE" id="PS50135">
    <property type="entry name" value="ZF_ZZ_2"/>
    <property type="match status" value="1"/>
</dbReference>
<dbReference type="CDD" id="cd02340">
    <property type="entry name" value="ZZ_NBR1_like"/>
    <property type="match status" value="1"/>
</dbReference>
<protein>
    <submittedName>
        <fullName evidence="7">Next to BRCA1 protein 1 protein</fullName>
    </submittedName>
</protein>
<gene>
    <name evidence="7" type="primary">NBR1</name>
    <name evidence="7" type="ORF">EC973_004294</name>
</gene>
<keyword evidence="1" id="KW-0479">Metal-binding</keyword>
<accession>A0A8H7EQ09</accession>
<evidence type="ECO:0000256" key="2">
    <source>
        <dbReference type="ARBA" id="ARBA00022771"/>
    </source>
</evidence>
<evidence type="ECO:0000313" key="8">
    <source>
        <dbReference type="Proteomes" id="UP000605846"/>
    </source>
</evidence>
<keyword evidence="8" id="KW-1185">Reference proteome</keyword>
<reference evidence="7" key="1">
    <citation type="submission" date="2020-01" db="EMBL/GenBank/DDBJ databases">
        <title>Genome Sequencing of Three Apophysomyces-Like Fungal Strains Confirms a Novel Fungal Genus in the Mucoromycota with divergent Burkholderia-like Endosymbiotic Bacteria.</title>
        <authorList>
            <person name="Stajich J.E."/>
            <person name="Macias A.M."/>
            <person name="Carter-House D."/>
            <person name="Lovett B."/>
            <person name="Kasson L.R."/>
            <person name="Berry K."/>
            <person name="Grigoriev I."/>
            <person name="Chang Y."/>
            <person name="Spatafora J."/>
            <person name="Kasson M.T."/>
        </authorList>
    </citation>
    <scope>NUCLEOTIDE SEQUENCE</scope>
    <source>
        <strain evidence="7">NRRL A-21654</strain>
    </source>
</reference>
<feature type="region of interest" description="Disordered" evidence="5">
    <location>
        <begin position="346"/>
        <end position="400"/>
    </location>
</feature>
<dbReference type="Proteomes" id="UP000605846">
    <property type="component" value="Unassembled WGS sequence"/>
</dbReference>
<dbReference type="OrthoDB" id="661148at2759"/>
<dbReference type="PROSITE" id="PS01357">
    <property type="entry name" value="ZF_ZZ_1"/>
    <property type="match status" value="1"/>
</dbReference>
<name>A0A8H7EQ09_9FUNG</name>
<dbReference type="InterPro" id="IPR000433">
    <property type="entry name" value="Znf_ZZ"/>
</dbReference>
<evidence type="ECO:0000256" key="3">
    <source>
        <dbReference type="ARBA" id="ARBA00022833"/>
    </source>
</evidence>
<feature type="compositionally biased region" description="Polar residues" evidence="5">
    <location>
        <begin position="348"/>
        <end position="363"/>
    </location>
</feature>
<evidence type="ECO:0000313" key="7">
    <source>
        <dbReference type="EMBL" id="KAF7721705.1"/>
    </source>
</evidence>
<keyword evidence="3" id="KW-0862">Zinc</keyword>
<sequence length="433" mass="47953">MKHNDDRVVHRNVVCDRCDRPIVGIRYKCGHCEDYDVCESCENTVLSFHNPKHIFLKVRFPVTFNTGAARTILPPVERDFGEPVPAQTSSLNEEITRDSLSERDTPHSAKPDAENPQTPVERQEQVLSASFVADITIPDGSVLSPGVEIQKIWRLKNDGQLPWPTGSRLMFTGGGILLLYPMNDPQGFVVPATAPGEENHVIASLQTPDAPGRYVSYFRLVTPDGTRFGDLLWCDITVEDHPKQDPLSASSSTMIYPTLSTNSNVNVEDENHYCESVDNEAYSVTTTSISVMTSSPQAQTPSSRFSMCGEEDELRELTGSQHSDSDSEYGSIAVREFVMVDEEHPPAQFQTPEHGSQTNTTEPVSHPGTPEHTSSMSTPEHVSQTSSPRSISRMSTASRRTPDAYEIFKAQLTRIHEMVGLSKVFINNNLSEA</sequence>
<dbReference type="PANTHER" id="PTHR20930:SF0">
    <property type="entry name" value="PROTEIN ILRUN"/>
    <property type="match status" value="1"/>
</dbReference>
<feature type="compositionally biased region" description="Polar residues" evidence="5">
    <location>
        <begin position="296"/>
        <end position="305"/>
    </location>
</feature>
<dbReference type="AlphaFoldDB" id="A0A8H7EQ09"/>
<feature type="compositionally biased region" description="Polar residues" evidence="5">
    <location>
        <begin position="371"/>
        <end position="399"/>
    </location>
</feature>
<organism evidence="7 8">
    <name type="scientific">Apophysomyces ossiformis</name>
    <dbReference type="NCBI Taxonomy" id="679940"/>
    <lineage>
        <taxon>Eukaryota</taxon>
        <taxon>Fungi</taxon>
        <taxon>Fungi incertae sedis</taxon>
        <taxon>Mucoromycota</taxon>
        <taxon>Mucoromycotina</taxon>
        <taxon>Mucoromycetes</taxon>
        <taxon>Mucorales</taxon>
        <taxon>Mucorineae</taxon>
        <taxon>Mucoraceae</taxon>
        <taxon>Apophysomyces</taxon>
    </lineage>
</organism>
<feature type="domain" description="ZZ-type" evidence="6">
    <location>
        <begin position="10"/>
        <end position="63"/>
    </location>
</feature>
<dbReference type="InterPro" id="IPR032350">
    <property type="entry name" value="Nbr1_FW"/>
</dbReference>
<evidence type="ECO:0000256" key="5">
    <source>
        <dbReference type="SAM" id="MobiDB-lite"/>
    </source>
</evidence>
<feature type="region of interest" description="Disordered" evidence="5">
    <location>
        <begin position="292"/>
        <end position="328"/>
    </location>
</feature>
<dbReference type="SMART" id="SM00291">
    <property type="entry name" value="ZnF_ZZ"/>
    <property type="match status" value="1"/>
</dbReference>
<dbReference type="GO" id="GO:0008270">
    <property type="term" value="F:zinc ion binding"/>
    <property type="evidence" value="ECO:0007669"/>
    <property type="project" value="UniProtKB-KW"/>
</dbReference>
<dbReference type="PANTHER" id="PTHR20930">
    <property type="entry name" value="OVARIAN CARCINOMA ANTIGEN CA125-RELATED"/>
    <property type="match status" value="1"/>
</dbReference>
<dbReference type="Gene3D" id="3.30.60.90">
    <property type="match status" value="1"/>
</dbReference>
<dbReference type="InterPro" id="IPR043145">
    <property type="entry name" value="Znf_ZZ_sf"/>
</dbReference>
<dbReference type="SUPFAM" id="SSF57850">
    <property type="entry name" value="RING/U-box"/>
    <property type="match status" value="1"/>
</dbReference>
<comment type="caution">
    <text evidence="7">The sequence shown here is derived from an EMBL/GenBank/DDBJ whole genome shotgun (WGS) entry which is preliminary data.</text>
</comment>
<dbReference type="InterPro" id="IPR013783">
    <property type="entry name" value="Ig-like_fold"/>
</dbReference>
<proteinExistence type="predicted"/>
<dbReference type="Pfam" id="PF00569">
    <property type="entry name" value="ZZ"/>
    <property type="match status" value="1"/>
</dbReference>
<dbReference type="Pfam" id="PF16158">
    <property type="entry name" value="N_BRCA1_IG"/>
    <property type="match status" value="1"/>
</dbReference>
<evidence type="ECO:0000259" key="6">
    <source>
        <dbReference type="PROSITE" id="PS50135"/>
    </source>
</evidence>
<dbReference type="Gene3D" id="2.60.40.10">
    <property type="entry name" value="Immunoglobulins"/>
    <property type="match status" value="1"/>
</dbReference>
<dbReference type="CDD" id="cd14947">
    <property type="entry name" value="NBR1_like"/>
    <property type="match status" value="1"/>
</dbReference>
<dbReference type="EMBL" id="JABAYA010000242">
    <property type="protein sequence ID" value="KAF7721705.1"/>
    <property type="molecule type" value="Genomic_DNA"/>
</dbReference>
<feature type="compositionally biased region" description="Basic and acidic residues" evidence="5">
    <location>
        <begin position="94"/>
        <end position="113"/>
    </location>
</feature>
<keyword evidence="2 4" id="KW-0863">Zinc-finger</keyword>
<evidence type="ECO:0000256" key="4">
    <source>
        <dbReference type="PROSITE-ProRule" id="PRU00228"/>
    </source>
</evidence>
<evidence type="ECO:0000256" key="1">
    <source>
        <dbReference type="ARBA" id="ARBA00022723"/>
    </source>
</evidence>
<feature type="region of interest" description="Disordered" evidence="5">
    <location>
        <begin position="78"/>
        <end position="122"/>
    </location>
</feature>